<keyword evidence="3" id="KW-1185">Reference proteome</keyword>
<feature type="compositionally biased region" description="Basic and acidic residues" evidence="1">
    <location>
        <begin position="396"/>
        <end position="411"/>
    </location>
</feature>
<gene>
    <name evidence="2" type="ORF">HII31_02952</name>
</gene>
<evidence type="ECO:0000313" key="2">
    <source>
        <dbReference type="EMBL" id="KAF7195634.1"/>
    </source>
</evidence>
<proteinExistence type="predicted"/>
<protein>
    <submittedName>
        <fullName evidence="2">Uncharacterized protein</fullName>
    </submittedName>
</protein>
<sequence length="426" mass="48411">MDPPTAKTNTFMDMPPETQNFIIELAAASSKTPIILEDTNGTRTFRLHLPIGQVSRYFRKHFARLWLEVSTLILPFDLSQPTLHRTSAVTILDDIHEKYELASCQIELQPRLYRNVEVVGLSWLLVLGKRYGGRIIKIQEGEKNYDAMLSFTRFEIRDYFWPALHEQAGDEVLEDDFIGNNDLVVARAGEPAKVFIIAGNKSRTEDILRPIAYDVFDHFKNLLPMSTDFRATQRDNKWVAYTKPPGYTYQEQPRIDMPDITLKMRAMIDLLKTDCQTMRTSRYMSREDANELVRKGVKIAKPDIEQPSPRKVATKRKGNKKIMRDTRNIVLVHLDGVTPQAERATTQLKLTKLLRRPIKDSMATLAGLELAKIHDHITTPVDSGGSGYDAQLKKALEDVEKSGPDGEKFSIDVRPGQASAELEQVG</sequence>
<dbReference type="AlphaFoldDB" id="A0A8H6RR21"/>
<organism evidence="2 3">
    <name type="scientific">Pseudocercospora fuligena</name>
    <dbReference type="NCBI Taxonomy" id="685502"/>
    <lineage>
        <taxon>Eukaryota</taxon>
        <taxon>Fungi</taxon>
        <taxon>Dikarya</taxon>
        <taxon>Ascomycota</taxon>
        <taxon>Pezizomycotina</taxon>
        <taxon>Dothideomycetes</taxon>
        <taxon>Dothideomycetidae</taxon>
        <taxon>Mycosphaerellales</taxon>
        <taxon>Mycosphaerellaceae</taxon>
        <taxon>Pseudocercospora</taxon>
    </lineage>
</organism>
<dbReference type="EMBL" id="JABCIY010000038">
    <property type="protein sequence ID" value="KAF7195634.1"/>
    <property type="molecule type" value="Genomic_DNA"/>
</dbReference>
<dbReference type="Proteomes" id="UP000660729">
    <property type="component" value="Unassembled WGS sequence"/>
</dbReference>
<feature type="region of interest" description="Disordered" evidence="1">
    <location>
        <begin position="396"/>
        <end position="426"/>
    </location>
</feature>
<name>A0A8H6RR21_9PEZI</name>
<evidence type="ECO:0000256" key="1">
    <source>
        <dbReference type="SAM" id="MobiDB-lite"/>
    </source>
</evidence>
<accession>A0A8H6RR21</accession>
<comment type="caution">
    <text evidence="2">The sequence shown here is derived from an EMBL/GenBank/DDBJ whole genome shotgun (WGS) entry which is preliminary data.</text>
</comment>
<reference evidence="2" key="1">
    <citation type="submission" date="2020-04" db="EMBL/GenBank/DDBJ databases">
        <title>Draft genome resource of the tomato pathogen Pseudocercospora fuligena.</title>
        <authorList>
            <person name="Zaccaron A."/>
        </authorList>
    </citation>
    <scope>NUCLEOTIDE SEQUENCE</scope>
    <source>
        <strain evidence="2">PF001</strain>
    </source>
</reference>
<evidence type="ECO:0000313" key="3">
    <source>
        <dbReference type="Proteomes" id="UP000660729"/>
    </source>
</evidence>